<dbReference type="AlphaFoldDB" id="A0A7S0FXU8"/>
<feature type="region of interest" description="Disordered" evidence="1">
    <location>
        <begin position="257"/>
        <end position="285"/>
    </location>
</feature>
<feature type="region of interest" description="Disordered" evidence="1">
    <location>
        <begin position="205"/>
        <end position="231"/>
    </location>
</feature>
<protein>
    <submittedName>
        <fullName evidence="2">Uncharacterized protein</fullName>
    </submittedName>
</protein>
<feature type="compositionally biased region" description="Polar residues" evidence="1">
    <location>
        <begin position="72"/>
        <end position="81"/>
    </location>
</feature>
<feature type="region of interest" description="Disordered" evidence="1">
    <location>
        <begin position="28"/>
        <end position="189"/>
    </location>
</feature>
<evidence type="ECO:0000256" key="1">
    <source>
        <dbReference type="SAM" id="MobiDB-lite"/>
    </source>
</evidence>
<feature type="compositionally biased region" description="Basic and acidic residues" evidence="1">
    <location>
        <begin position="126"/>
        <end position="139"/>
    </location>
</feature>
<proteinExistence type="predicted"/>
<dbReference type="EMBL" id="HBEG01051590">
    <property type="protein sequence ID" value="CAD8387666.1"/>
    <property type="molecule type" value="Transcribed_RNA"/>
</dbReference>
<organism evidence="2">
    <name type="scientific">Pyrodinium bahamense</name>
    <dbReference type="NCBI Taxonomy" id="73915"/>
    <lineage>
        <taxon>Eukaryota</taxon>
        <taxon>Sar</taxon>
        <taxon>Alveolata</taxon>
        <taxon>Dinophyceae</taxon>
        <taxon>Gonyaulacales</taxon>
        <taxon>Pyrocystaceae</taxon>
        <taxon>Pyrodinium</taxon>
    </lineage>
</organism>
<name>A0A7S0FXU8_9DINO</name>
<evidence type="ECO:0000313" key="2">
    <source>
        <dbReference type="EMBL" id="CAD8387666.1"/>
    </source>
</evidence>
<accession>A0A7S0FXU8</accession>
<sequence>MQRPSSCSSIRSRRDEVWEMKRQRWLARQRGGDAGAGHGPPHLQMGDIMAPGGEPHAPKSPLSRLVAEGYPETSSHPSSAQRLYGERPMSDPFPVAQSGKPGSRGSYGTSNGGFDARIAGQWSDNVQRDVHQRQSRHDPGVAGPPMPHGGHRITQAPGGGASIDLSWGSTQAAHPPRMPGATPSYAPNGQAGHYAGMAAPQYADGVRPNRVSPSYAARGSGGGGAPWGREGDVRDMQQATPMRRDACPFGVDVGMAPAPGAGVRGSSRGRGRSPSPHHGMLGAGGVSKAMADVPAAGYAARGRAAGRPPGGASSFVFG</sequence>
<reference evidence="2" key="1">
    <citation type="submission" date="2021-01" db="EMBL/GenBank/DDBJ databases">
        <authorList>
            <person name="Corre E."/>
            <person name="Pelletier E."/>
            <person name="Niang G."/>
            <person name="Scheremetjew M."/>
            <person name="Finn R."/>
            <person name="Kale V."/>
            <person name="Holt S."/>
            <person name="Cochrane G."/>
            <person name="Meng A."/>
            <person name="Brown T."/>
            <person name="Cohen L."/>
        </authorList>
    </citation>
    <scope>NUCLEOTIDE SEQUENCE</scope>
    <source>
        <strain evidence="2">Pbaha01</strain>
    </source>
</reference>
<gene>
    <name evidence="2" type="ORF">PBAH0796_LOCUS31354</name>
</gene>